<feature type="transmembrane region" description="Helical" evidence="1">
    <location>
        <begin position="196"/>
        <end position="224"/>
    </location>
</feature>
<evidence type="ECO:0000313" key="2">
    <source>
        <dbReference type="EMBL" id="MBB3054633.1"/>
    </source>
</evidence>
<comment type="caution">
    <text evidence="2">The sequence shown here is derived from an EMBL/GenBank/DDBJ whole genome shotgun (WGS) entry which is preliminary data.</text>
</comment>
<feature type="transmembrane region" description="Helical" evidence="1">
    <location>
        <begin position="59"/>
        <end position="77"/>
    </location>
</feature>
<name>A0A839SBJ3_9SPHI</name>
<proteinExistence type="predicted"/>
<feature type="transmembrane region" description="Helical" evidence="1">
    <location>
        <begin position="20"/>
        <end position="44"/>
    </location>
</feature>
<dbReference type="EMBL" id="JACHWX010000002">
    <property type="protein sequence ID" value="MBB3054633.1"/>
    <property type="molecule type" value="Genomic_DNA"/>
</dbReference>
<dbReference type="RefSeq" id="WP_096356616.1">
    <property type="nucleotide sequence ID" value="NZ_AP017313.1"/>
</dbReference>
<sequence length="542" mass="61297">MNISINFFKKLLSTIDWKLLLFLILFINVKLAVKIPAIIIIYLLQFNFRFGFGFKNSRLPLFYLLIIGVAFIGLLVNHRIAEPAYLMLFFTGIIFWGICLLAVHQVKLSVENNDAETIHQTILVFFVINAICSFYNIGLIMWQAGTINPYTYQGEYQKYFIGTGDYIRGLSFDISTTNAVLNAFGVIYFLERKKPLMVLVCMAVLLLTGSNFTNITLLAILAFLFIFKSNKDQKSIIVICLMFLIVFMAKISPQNNKYADATIANIIHPQKPIPAATAKTQVIVPTIEETRRKIAAQYLDSIRQSPGKKEIAAQTPTLNIPKTNNGRVFIAVPDINTPPYQTPTDTTPEQRTLLSFIDSHKTDLPLSARSDFIPGPPGKVISQLQTIKFLENHPAKIIAGDGVGNFSSKLAFKATGLGFAGGYPVKYIYISKDFLLNHLDVYLNYFSKRTGFHSLTNSPYSVYDQLLAEYGLLGVAAFLVFYVWFFARHYKKLTYGIPLIILMLAVFSIDYWFEQLSVVIFFELMLFLNIKETSKMPAYVQG</sequence>
<evidence type="ECO:0000256" key="1">
    <source>
        <dbReference type="SAM" id="Phobius"/>
    </source>
</evidence>
<keyword evidence="1" id="KW-0472">Membrane</keyword>
<feature type="transmembrane region" description="Helical" evidence="1">
    <location>
        <begin position="493"/>
        <end position="513"/>
    </location>
</feature>
<dbReference type="Proteomes" id="UP000539265">
    <property type="component" value="Unassembled WGS sequence"/>
</dbReference>
<dbReference type="OrthoDB" id="1432372at2"/>
<keyword evidence="1" id="KW-0812">Transmembrane</keyword>
<keyword evidence="3" id="KW-1185">Reference proteome</keyword>
<accession>A0A839SBJ3</accession>
<keyword evidence="1" id="KW-1133">Transmembrane helix</keyword>
<protein>
    <recommendedName>
        <fullName evidence="4">O-Antigen ligase</fullName>
    </recommendedName>
</protein>
<feature type="transmembrane region" description="Helical" evidence="1">
    <location>
        <begin position="84"/>
        <end position="103"/>
    </location>
</feature>
<feature type="transmembrane region" description="Helical" evidence="1">
    <location>
        <begin position="123"/>
        <end position="145"/>
    </location>
</feature>
<feature type="transmembrane region" description="Helical" evidence="1">
    <location>
        <begin position="236"/>
        <end position="253"/>
    </location>
</feature>
<evidence type="ECO:0008006" key="4">
    <source>
        <dbReference type="Google" id="ProtNLM"/>
    </source>
</evidence>
<gene>
    <name evidence="2" type="ORF">FHS11_001043</name>
</gene>
<dbReference type="AlphaFoldDB" id="A0A839SBJ3"/>
<reference evidence="2" key="1">
    <citation type="submission" date="2020-08" db="EMBL/GenBank/DDBJ databases">
        <title>Genomic Encyclopedia of Type Strains, Phase III (KMG-III): the genomes of soil and plant-associated and newly described type strains.</title>
        <authorList>
            <person name="Whitman W."/>
        </authorList>
    </citation>
    <scope>NUCLEOTIDE SEQUENCE [LARGE SCALE GENOMIC DNA]</scope>
    <source>
        <strain evidence="2">CECT 8628</strain>
    </source>
</reference>
<organism evidence="2 3">
    <name type="scientific">Mucilaginibacter gotjawali</name>
    <dbReference type="NCBI Taxonomy" id="1550579"/>
    <lineage>
        <taxon>Bacteria</taxon>
        <taxon>Pseudomonadati</taxon>
        <taxon>Bacteroidota</taxon>
        <taxon>Sphingobacteriia</taxon>
        <taxon>Sphingobacteriales</taxon>
        <taxon>Sphingobacteriaceae</taxon>
        <taxon>Mucilaginibacter</taxon>
    </lineage>
</organism>
<feature type="transmembrane region" description="Helical" evidence="1">
    <location>
        <begin position="467"/>
        <end position="486"/>
    </location>
</feature>
<evidence type="ECO:0000313" key="3">
    <source>
        <dbReference type="Proteomes" id="UP000539265"/>
    </source>
</evidence>